<dbReference type="Pfam" id="PF07687">
    <property type="entry name" value="M20_dimer"/>
    <property type="match status" value="1"/>
</dbReference>
<dbReference type="GO" id="GO:0046872">
    <property type="term" value="F:metal ion binding"/>
    <property type="evidence" value="ECO:0007669"/>
    <property type="project" value="UniProtKB-KW"/>
</dbReference>
<evidence type="ECO:0000256" key="5">
    <source>
        <dbReference type="PIRSR" id="PIRSR037238-1"/>
    </source>
</evidence>
<protein>
    <submittedName>
        <fullName evidence="8">Hydrolase</fullName>
    </submittedName>
</protein>
<evidence type="ECO:0000313" key="8">
    <source>
        <dbReference type="EMBL" id="NDV61779.1"/>
    </source>
</evidence>
<feature type="region of interest" description="Disordered" evidence="6">
    <location>
        <begin position="316"/>
        <end position="335"/>
    </location>
</feature>
<dbReference type="PIRSF" id="PIRSF037238">
    <property type="entry name" value="Carboxypeptidase_G2"/>
    <property type="match status" value="1"/>
</dbReference>
<dbReference type="SUPFAM" id="SSF53187">
    <property type="entry name" value="Zn-dependent exopeptidases"/>
    <property type="match status" value="1"/>
</dbReference>
<dbReference type="RefSeq" id="WP_163963012.1">
    <property type="nucleotide sequence ID" value="NZ_JAAGNX010000001.1"/>
</dbReference>
<evidence type="ECO:0000256" key="1">
    <source>
        <dbReference type="ARBA" id="ARBA00001947"/>
    </source>
</evidence>
<dbReference type="SUPFAM" id="SSF55031">
    <property type="entry name" value="Bacterial exopeptidase dimerisation domain"/>
    <property type="match status" value="1"/>
</dbReference>
<feature type="active site" evidence="5">
    <location>
        <position position="81"/>
    </location>
</feature>
<sequence length="394" mass="42662">MQYASLEHWVNINSGSLNPEGLRLMADALAEHLSGIPGPIERITLPEFRELDGSVIHPGDVLRLRFRSEAPVQVLFSGHMDTVFDKNHSFQRLRMLEDGKANGPGVTDMKGGLFIMLEAVEQFLRENRSGTLGGEILITADEEIGSPASRDLILEAAGRAHLGLVFESALPGGELVCARKGTGTYQVRTRGKAAHTGRDFRAGRNAIVALSDFLLRCHALNESFEDAVVNVGRINGGGAVNVVPDKAEGWLNVRASHESTGNQIERALHDMVGESQARWKGVSFSLEGGFTRPPKEESKGDATLYRIWNTIEHGLGFPESGKRETGGSSDGNLLSQAGLPHLDGIGIRGNYIHSENEYALLESIPEQIAKTVAFLHHFADSPALVATPPLQKPS</sequence>
<dbReference type="PROSITE" id="PS00758">
    <property type="entry name" value="ARGE_DAPE_CPG2_1"/>
    <property type="match status" value="1"/>
</dbReference>
<dbReference type="Gene3D" id="3.30.70.360">
    <property type="match status" value="1"/>
</dbReference>
<dbReference type="GO" id="GO:0016787">
    <property type="term" value="F:hydrolase activity"/>
    <property type="evidence" value="ECO:0007669"/>
    <property type="project" value="UniProtKB-KW"/>
</dbReference>
<dbReference type="Proteomes" id="UP000478417">
    <property type="component" value="Unassembled WGS sequence"/>
</dbReference>
<organism evidence="8 9">
    <name type="scientific">Oceanipulchritudo coccoides</name>
    <dbReference type="NCBI Taxonomy" id="2706888"/>
    <lineage>
        <taxon>Bacteria</taxon>
        <taxon>Pseudomonadati</taxon>
        <taxon>Verrucomicrobiota</taxon>
        <taxon>Opitutia</taxon>
        <taxon>Puniceicoccales</taxon>
        <taxon>Oceanipulchritudinaceae</taxon>
        <taxon>Oceanipulchritudo</taxon>
    </lineage>
</organism>
<evidence type="ECO:0000256" key="4">
    <source>
        <dbReference type="ARBA" id="ARBA00022833"/>
    </source>
</evidence>
<keyword evidence="2" id="KW-0479">Metal-binding</keyword>
<dbReference type="PANTHER" id="PTHR43808">
    <property type="entry name" value="ACETYLORNITHINE DEACETYLASE"/>
    <property type="match status" value="1"/>
</dbReference>
<keyword evidence="3 8" id="KW-0378">Hydrolase</keyword>
<dbReference type="InterPro" id="IPR011650">
    <property type="entry name" value="Peptidase_M20_dimer"/>
</dbReference>
<dbReference type="InterPro" id="IPR002933">
    <property type="entry name" value="Peptidase_M20"/>
</dbReference>
<dbReference type="NCBIfam" id="NF005602">
    <property type="entry name" value="PRK07338.1"/>
    <property type="match status" value="1"/>
</dbReference>
<dbReference type="Pfam" id="PF01546">
    <property type="entry name" value="Peptidase_M20"/>
    <property type="match status" value="1"/>
</dbReference>
<dbReference type="Gene3D" id="3.40.630.10">
    <property type="entry name" value="Zn peptidases"/>
    <property type="match status" value="1"/>
</dbReference>
<dbReference type="InterPro" id="IPR017150">
    <property type="entry name" value="Pept_M20_glutamate_carboxypep"/>
</dbReference>
<proteinExistence type="predicted"/>
<evidence type="ECO:0000256" key="6">
    <source>
        <dbReference type="SAM" id="MobiDB-lite"/>
    </source>
</evidence>
<dbReference type="InterPro" id="IPR036264">
    <property type="entry name" value="Bact_exopeptidase_dim_dom"/>
</dbReference>
<dbReference type="InterPro" id="IPR050072">
    <property type="entry name" value="Peptidase_M20A"/>
</dbReference>
<comment type="cofactor">
    <cofactor evidence="1">
        <name>Zn(2+)</name>
        <dbReference type="ChEBI" id="CHEBI:29105"/>
    </cofactor>
</comment>
<feature type="compositionally biased region" description="Polar residues" evidence="6">
    <location>
        <begin position="326"/>
        <end position="335"/>
    </location>
</feature>
<dbReference type="AlphaFoldDB" id="A0A6B2M0E0"/>
<keyword evidence="4" id="KW-0862">Zinc</keyword>
<evidence type="ECO:0000256" key="2">
    <source>
        <dbReference type="ARBA" id="ARBA00022723"/>
    </source>
</evidence>
<evidence type="ECO:0000313" key="9">
    <source>
        <dbReference type="Proteomes" id="UP000478417"/>
    </source>
</evidence>
<feature type="active site" description="Proton acceptor" evidence="5">
    <location>
        <position position="142"/>
    </location>
</feature>
<reference evidence="8 9" key="1">
    <citation type="submission" date="2020-02" db="EMBL/GenBank/DDBJ databases">
        <title>Albibacoteraceae fam. nov., the first described family within the subdivision 4 Verrucomicrobia.</title>
        <authorList>
            <person name="Xi F."/>
        </authorList>
    </citation>
    <scope>NUCLEOTIDE SEQUENCE [LARGE SCALE GENOMIC DNA]</scope>
    <source>
        <strain evidence="8 9">CK1056</strain>
    </source>
</reference>
<evidence type="ECO:0000259" key="7">
    <source>
        <dbReference type="Pfam" id="PF07687"/>
    </source>
</evidence>
<dbReference type="EMBL" id="JAAGNX010000001">
    <property type="protein sequence ID" value="NDV61779.1"/>
    <property type="molecule type" value="Genomic_DNA"/>
</dbReference>
<dbReference type="PANTHER" id="PTHR43808:SF9">
    <property type="entry name" value="BLL0789 PROTEIN"/>
    <property type="match status" value="1"/>
</dbReference>
<gene>
    <name evidence="8" type="ORF">G0Q06_04885</name>
</gene>
<name>A0A6B2M0E0_9BACT</name>
<keyword evidence="9" id="KW-1185">Reference proteome</keyword>
<dbReference type="InterPro" id="IPR001261">
    <property type="entry name" value="ArgE/DapE_CS"/>
</dbReference>
<accession>A0A6B2M0E0</accession>
<comment type="caution">
    <text evidence="8">The sequence shown here is derived from an EMBL/GenBank/DDBJ whole genome shotgun (WGS) entry which is preliminary data.</text>
</comment>
<evidence type="ECO:0000256" key="3">
    <source>
        <dbReference type="ARBA" id="ARBA00022801"/>
    </source>
</evidence>
<feature type="domain" description="Peptidase M20 dimerisation" evidence="7">
    <location>
        <begin position="178"/>
        <end position="278"/>
    </location>
</feature>